<sequence length="119" mass="13831">MKAISKTEVFEQELEKLIEIFKDVEESKQKLVQGLLQETAYLKSELFVMHQVLDEVGMIKVHPTDKTKQKTLPIANEYRRTANIYALNIKTLNGILGKDTMEGEDPFDKWLQEKMSKDE</sequence>
<protein>
    <submittedName>
        <fullName evidence="1">Uncharacterized protein</fullName>
    </submittedName>
</protein>
<gene>
    <name evidence="1" type="ordered locus">Clole_1854</name>
</gene>
<dbReference type="Proteomes" id="UP000008467">
    <property type="component" value="Chromosome"/>
</dbReference>
<dbReference type="STRING" id="642492.Clole_1854"/>
<dbReference type="KEGG" id="cle:Clole_1854"/>
<organism evidence="1 2">
    <name type="scientific">Cellulosilyticum lentocellum (strain ATCC 49066 / DSM 5427 / NCIMB 11756 / RHM5)</name>
    <name type="common">Clostridium lentocellum</name>
    <dbReference type="NCBI Taxonomy" id="642492"/>
    <lineage>
        <taxon>Bacteria</taxon>
        <taxon>Bacillati</taxon>
        <taxon>Bacillota</taxon>
        <taxon>Clostridia</taxon>
        <taxon>Lachnospirales</taxon>
        <taxon>Cellulosilyticaceae</taxon>
        <taxon>Cellulosilyticum</taxon>
    </lineage>
</organism>
<dbReference type="HOGENOM" id="CLU_139058_2_0_9"/>
<name>F2JNC2_CELLD</name>
<dbReference type="EMBL" id="CP002582">
    <property type="protein sequence ID" value="ADZ83576.1"/>
    <property type="molecule type" value="Genomic_DNA"/>
</dbReference>
<reference evidence="1 2" key="1">
    <citation type="journal article" date="2011" name="J. Bacteriol.">
        <title>Complete genome sequence of the cellulose-degrading bacterium Cellulosilyticum lentocellum.</title>
        <authorList>
            <consortium name="US DOE Joint Genome Institute"/>
            <person name="Miller D.A."/>
            <person name="Suen G."/>
            <person name="Bruce D."/>
            <person name="Copeland A."/>
            <person name="Cheng J.F."/>
            <person name="Detter C."/>
            <person name="Goodwin L.A."/>
            <person name="Han C.S."/>
            <person name="Hauser L.J."/>
            <person name="Land M.L."/>
            <person name="Lapidus A."/>
            <person name="Lucas S."/>
            <person name="Meincke L."/>
            <person name="Pitluck S."/>
            <person name="Tapia R."/>
            <person name="Teshima H."/>
            <person name="Woyke T."/>
            <person name="Fox B.G."/>
            <person name="Angert E.R."/>
            <person name="Currie C.R."/>
        </authorList>
    </citation>
    <scope>NUCLEOTIDE SEQUENCE [LARGE SCALE GENOMIC DNA]</scope>
    <source>
        <strain evidence="2">ATCC 49066 / DSM 5427 / NCIMB 11756 / RHM5</strain>
    </source>
</reference>
<dbReference type="AlphaFoldDB" id="F2JNC2"/>
<evidence type="ECO:0000313" key="2">
    <source>
        <dbReference type="Proteomes" id="UP000008467"/>
    </source>
</evidence>
<dbReference type="eggNOG" id="ENOG5032XFZ">
    <property type="taxonomic scope" value="Bacteria"/>
</dbReference>
<keyword evidence="2" id="KW-1185">Reference proteome</keyword>
<accession>F2JNC2</accession>
<evidence type="ECO:0000313" key="1">
    <source>
        <dbReference type="EMBL" id="ADZ83576.1"/>
    </source>
</evidence>
<proteinExistence type="predicted"/>